<evidence type="ECO:0000256" key="4">
    <source>
        <dbReference type="ARBA" id="ARBA00011958"/>
    </source>
</evidence>
<reference evidence="16 17" key="1">
    <citation type="submission" date="2017-10" db="EMBL/GenBank/DDBJ databases">
        <title>Sequencing the genomes of 1000 actinobacteria strains.</title>
        <authorList>
            <person name="Klenk H.-P."/>
        </authorList>
    </citation>
    <scope>NUCLEOTIDE SEQUENCE [LARGE SCALE GENOMIC DNA]</scope>
    <source>
        <strain evidence="16 17">DSM 21798</strain>
    </source>
</reference>
<dbReference type="InterPro" id="IPR036237">
    <property type="entry name" value="Xyl_isomerase-like_sf"/>
</dbReference>
<evidence type="ECO:0000256" key="8">
    <source>
        <dbReference type="ARBA" id="ARBA00022723"/>
    </source>
</evidence>
<comment type="catalytic activity">
    <reaction evidence="11 12 13">
        <text>alpha-D-xylose = alpha-D-xylulofuranose</text>
        <dbReference type="Rhea" id="RHEA:22816"/>
        <dbReference type="ChEBI" id="CHEBI:28518"/>
        <dbReference type="ChEBI" id="CHEBI:188998"/>
        <dbReference type="EC" id="5.3.1.5"/>
    </reaction>
</comment>
<dbReference type="EC" id="5.3.1.5" evidence="4 12"/>
<keyword evidence="12" id="KW-0460">Magnesium</keyword>
<dbReference type="EMBL" id="PDJE01000001">
    <property type="protein sequence ID" value="PFG29113.1"/>
    <property type="molecule type" value="Genomic_DNA"/>
</dbReference>
<dbReference type="PRINTS" id="PR00688">
    <property type="entry name" value="XYLOSISMRASE"/>
</dbReference>
<dbReference type="SUPFAM" id="SSF51658">
    <property type="entry name" value="Xylose isomerase-like"/>
    <property type="match status" value="1"/>
</dbReference>
<feature type="binding site" evidence="12">
    <location>
        <position position="254"/>
    </location>
    <ligand>
        <name>Mg(2+)</name>
        <dbReference type="ChEBI" id="CHEBI:18420"/>
        <label>1</label>
    </ligand>
</feature>
<keyword evidence="6 12" id="KW-0963">Cytoplasm</keyword>
<dbReference type="GO" id="GO:0005737">
    <property type="term" value="C:cytoplasm"/>
    <property type="evidence" value="ECO:0007669"/>
    <property type="project" value="UniProtKB-SubCell"/>
</dbReference>
<evidence type="ECO:0000256" key="7">
    <source>
        <dbReference type="ARBA" id="ARBA00022629"/>
    </source>
</evidence>
<feature type="binding site" evidence="12">
    <location>
        <position position="229"/>
    </location>
    <ligand>
        <name>Mg(2+)</name>
        <dbReference type="ChEBI" id="CHEBI:18420"/>
        <label>2</label>
    </ligand>
</feature>
<comment type="caution">
    <text evidence="16">The sequence shown here is derived from an EMBL/GenBank/DDBJ whole genome shotgun (WGS) entry which is preliminary data.</text>
</comment>
<organism evidence="16 17">
    <name type="scientific">Paramicrobacterium agarici</name>
    <dbReference type="NCBI Taxonomy" id="630514"/>
    <lineage>
        <taxon>Bacteria</taxon>
        <taxon>Bacillati</taxon>
        <taxon>Actinomycetota</taxon>
        <taxon>Actinomycetes</taxon>
        <taxon>Micrococcales</taxon>
        <taxon>Microbacteriaceae</taxon>
        <taxon>Paramicrobacterium</taxon>
    </lineage>
</organism>
<evidence type="ECO:0000256" key="6">
    <source>
        <dbReference type="ARBA" id="ARBA00022490"/>
    </source>
</evidence>
<evidence type="ECO:0000256" key="14">
    <source>
        <dbReference type="RuleBase" id="RU000610"/>
    </source>
</evidence>
<feature type="binding site" evidence="12">
    <location>
        <position position="190"/>
    </location>
    <ligand>
        <name>Mg(2+)</name>
        <dbReference type="ChEBI" id="CHEBI:18420"/>
        <label>1</label>
    </ligand>
</feature>
<evidence type="ECO:0000313" key="17">
    <source>
        <dbReference type="Proteomes" id="UP000221369"/>
    </source>
</evidence>
<keyword evidence="8 12" id="KW-0479">Metal-binding</keyword>
<feature type="binding site" evidence="12">
    <location>
        <position position="226"/>
    </location>
    <ligand>
        <name>Mg(2+)</name>
        <dbReference type="ChEBI" id="CHEBI:18420"/>
        <label>1</label>
    </ligand>
</feature>
<evidence type="ECO:0000256" key="1">
    <source>
        <dbReference type="ARBA" id="ARBA00004496"/>
    </source>
</evidence>
<evidence type="ECO:0000256" key="9">
    <source>
        <dbReference type="ARBA" id="ARBA00023235"/>
    </source>
</evidence>
<feature type="binding site" evidence="12">
    <location>
        <position position="226"/>
    </location>
    <ligand>
        <name>Mg(2+)</name>
        <dbReference type="ChEBI" id="CHEBI:18420"/>
        <label>2</label>
    </ligand>
</feature>
<evidence type="ECO:0000259" key="15">
    <source>
        <dbReference type="Pfam" id="PF01261"/>
    </source>
</evidence>
<evidence type="ECO:0000256" key="12">
    <source>
        <dbReference type="HAMAP-Rule" id="MF_00455"/>
    </source>
</evidence>
<keyword evidence="9 12" id="KW-0413">Isomerase</keyword>
<comment type="subunit">
    <text evidence="3 12 14">Homotetramer.</text>
</comment>
<evidence type="ECO:0000256" key="3">
    <source>
        <dbReference type="ARBA" id="ARBA00011881"/>
    </source>
</evidence>
<dbReference type="PANTHER" id="PTHR48408">
    <property type="match status" value="1"/>
</dbReference>
<accession>A0A2A9DR91</accession>
<evidence type="ECO:0000256" key="13">
    <source>
        <dbReference type="RuleBase" id="RU000609"/>
    </source>
</evidence>
<dbReference type="NCBIfam" id="TIGR02631">
    <property type="entry name" value="xylA_Arthro"/>
    <property type="match status" value="1"/>
</dbReference>
<name>A0A2A9DR91_9MICO</name>
<sequence>MVLTQTEFFMSLTPTRDDKFSFGLWTIGYNGTDPFGGPTRAPLDVVHGVEKLSELGAYGLTFHDDDLFAFGSTDAERQTQIDRLKQALADTGIVVPMVTTNLFSAPVFKDGGFTSNDRAVRRFALRKVLRNIDLAAELGAKTFVMWGGREGAEYDTAKDVQAALERYREAVNLLGQYVTDKGYDIRFAIEPKPNEPRGDILLPTLGHALAFIETLERPELVGINPEVGHEQMAGLNMTAGIAQALYQGKLFHIDLNGQRGIKYDQDLVFGHGDLQNAFSLVDLLENGGPNGGPAYDGPRHFDYKPSRTEDESGVWESAAANMRTYLLLKERAAAFRADPEVQEALKAARVDELSTPTLGDGESYDALLADRTSFEDFNADAYFNGKGFGFVKLQQLMVEHLMGARG</sequence>
<gene>
    <name evidence="12" type="primary">xylA</name>
    <name evidence="16" type="ORF">ATJ78_0009</name>
</gene>
<dbReference type="PANTHER" id="PTHR48408:SF1">
    <property type="entry name" value="XYLOSE ISOMERASE"/>
    <property type="match status" value="1"/>
</dbReference>
<dbReference type="AlphaFoldDB" id="A0A2A9DR91"/>
<dbReference type="Pfam" id="PF01261">
    <property type="entry name" value="AP_endonuc_2"/>
    <property type="match status" value="1"/>
</dbReference>
<feature type="active site" evidence="12">
    <location>
        <position position="63"/>
    </location>
</feature>
<evidence type="ECO:0000256" key="5">
    <source>
        <dbReference type="ARBA" id="ARBA00018232"/>
    </source>
</evidence>
<evidence type="ECO:0000256" key="2">
    <source>
        <dbReference type="ARBA" id="ARBA00005765"/>
    </source>
</evidence>
<keyword evidence="10 12" id="KW-0119">Carbohydrate metabolism</keyword>
<feature type="active site" evidence="12">
    <location>
        <position position="66"/>
    </location>
</feature>
<keyword evidence="17" id="KW-1185">Reference proteome</keyword>
<dbReference type="InterPro" id="IPR001998">
    <property type="entry name" value="Xylose_isomerase"/>
</dbReference>
<dbReference type="PROSITE" id="PS51415">
    <property type="entry name" value="XYLOSE_ISOMERASE"/>
    <property type="match status" value="1"/>
</dbReference>
<feature type="binding site" evidence="12">
    <location>
        <position position="302"/>
    </location>
    <ligand>
        <name>Mg(2+)</name>
        <dbReference type="ChEBI" id="CHEBI:18420"/>
        <label>1</label>
    </ligand>
</feature>
<comment type="cofactor">
    <cofactor evidence="12">
        <name>Mg(2+)</name>
        <dbReference type="ChEBI" id="CHEBI:18420"/>
    </cofactor>
    <text evidence="12">Binds 2 magnesium ions per subunit.</text>
</comment>
<dbReference type="GO" id="GO:0009045">
    <property type="term" value="F:xylose isomerase activity"/>
    <property type="evidence" value="ECO:0007669"/>
    <property type="project" value="UniProtKB-UniRule"/>
</dbReference>
<proteinExistence type="inferred from homology"/>
<evidence type="ECO:0000256" key="10">
    <source>
        <dbReference type="ARBA" id="ARBA00023277"/>
    </source>
</evidence>
<keyword evidence="7 12" id="KW-0859">Xylose metabolism</keyword>
<feature type="domain" description="Xylose isomerase-like TIM barrel" evidence="15">
    <location>
        <begin position="50"/>
        <end position="286"/>
    </location>
</feature>
<dbReference type="InterPro" id="IPR013022">
    <property type="entry name" value="Xyl_isomerase-like_TIM-brl"/>
</dbReference>
<dbReference type="InterPro" id="IPR013453">
    <property type="entry name" value="XylA_actinobac"/>
</dbReference>
<dbReference type="Gene3D" id="3.20.20.150">
    <property type="entry name" value="Divalent-metal-dependent TIM barrel enzymes"/>
    <property type="match status" value="1"/>
</dbReference>
<dbReference type="HAMAP" id="MF_00455">
    <property type="entry name" value="Xylose_isom_A"/>
    <property type="match status" value="1"/>
</dbReference>
<dbReference type="GO" id="GO:0042732">
    <property type="term" value="P:D-xylose metabolic process"/>
    <property type="evidence" value="ECO:0007669"/>
    <property type="project" value="UniProtKB-UniRule"/>
</dbReference>
<protein>
    <recommendedName>
        <fullName evidence="5 12">Xylose isomerase</fullName>
        <ecNumber evidence="4 12">5.3.1.5</ecNumber>
    </recommendedName>
</protein>
<evidence type="ECO:0000256" key="11">
    <source>
        <dbReference type="ARBA" id="ARBA00033659"/>
    </source>
</evidence>
<dbReference type="Proteomes" id="UP000221369">
    <property type="component" value="Unassembled WGS sequence"/>
</dbReference>
<comment type="similarity">
    <text evidence="2 12 13">Belongs to the xylose isomerase family.</text>
</comment>
<dbReference type="GO" id="GO:0000287">
    <property type="term" value="F:magnesium ion binding"/>
    <property type="evidence" value="ECO:0007669"/>
    <property type="project" value="UniProtKB-UniRule"/>
</dbReference>
<evidence type="ECO:0000313" key="16">
    <source>
        <dbReference type="EMBL" id="PFG29113.1"/>
    </source>
</evidence>
<comment type="caution">
    <text evidence="12">Lacks conserved residue(s) required for the propagation of feature annotation.</text>
</comment>
<comment type="subcellular location">
    <subcellularLocation>
        <location evidence="1 12 14">Cytoplasm</location>
    </subcellularLocation>
</comment>